<feature type="region of interest" description="Disordered" evidence="1">
    <location>
        <begin position="59"/>
        <end position="78"/>
    </location>
</feature>
<dbReference type="EMBL" id="OV696690">
    <property type="protein sequence ID" value="CAH1266664.1"/>
    <property type="molecule type" value="Genomic_DNA"/>
</dbReference>
<accession>A0A8K0A162</accession>
<dbReference type="AlphaFoldDB" id="A0A8K0A162"/>
<evidence type="ECO:0000313" key="2">
    <source>
        <dbReference type="EMBL" id="CAH1266664.1"/>
    </source>
</evidence>
<organism evidence="2 3">
    <name type="scientific">Branchiostoma lanceolatum</name>
    <name type="common">Common lancelet</name>
    <name type="synonym">Amphioxus lanceolatum</name>
    <dbReference type="NCBI Taxonomy" id="7740"/>
    <lineage>
        <taxon>Eukaryota</taxon>
        <taxon>Metazoa</taxon>
        <taxon>Chordata</taxon>
        <taxon>Cephalochordata</taxon>
        <taxon>Leptocardii</taxon>
        <taxon>Amphioxiformes</taxon>
        <taxon>Branchiostomatidae</taxon>
        <taxon>Branchiostoma</taxon>
    </lineage>
</organism>
<gene>
    <name evidence="2" type="primary">Hypp3485</name>
    <name evidence="2" type="ORF">BLAG_LOCUS20214</name>
</gene>
<keyword evidence="3" id="KW-1185">Reference proteome</keyword>
<proteinExistence type="predicted"/>
<evidence type="ECO:0000313" key="3">
    <source>
        <dbReference type="Proteomes" id="UP000838412"/>
    </source>
</evidence>
<reference evidence="2" key="1">
    <citation type="submission" date="2022-01" db="EMBL/GenBank/DDBJ databases">
        <authorList>
            <person name="Braso-Vives M."/>
        </authorList>
    </citation>
    <scope>NUCLEOTIDE SEQUENCE</scope>
</reference>
<dbReference type="Proteomes" id="UP000838412">
    <property type="component" value="Chromosome 5"/>
</dbReference>
<protein>
    <submittedName>
        <fullName evidence="2">Hypp3485 protein</fullName>
    </submittedName>
</protein>
<name>A0A8K0A162_BRALA</name>
<evidence type="ECO:0000256" key="1">
    <source>
        <dbReference type="SAM" id="MobiDB-lite"/>
    </source>
</evidence>
<sequence length="103" mass="11850">MTLRVPLPDHNRLTLISVYAPTLDSEDDVNESPAKRSRRFDVARLKIPEVREDYANRLTELQSETPPPAQQPDSVEADWSVFRDNISKAREDAVGYCRRSHQD</sequence>